<feature type="transmembrane region" description="Helical" evidence="1">
    <location>
        <begin position="234"/>
        <end position="252"/>
    </location>
</feature>
<dbReference type="InterPro" id="IPR050879">
    <property type="entry name" value="Acyltransferase_3"/>
</dbReference>
<evidence type="ECO:0000256" key="1">
    <source>
        <dbReference type="SAM" id="Phobius"/>
    </source>
</evidence>
<reference evidence="3 4" key="1">
    <citation type="submission" date="2022-10" db="EMBL/GenBank/DDBJ databases">
        <title>The complete genomes of actinobacterial strains from the NBC collection.</title>
        <authorList>
            <person name="Joergensen T.S."/>
            <person name="Alvarez Arevalo M."/>
            <person name="Sterndorff E.B."/>
            <person name="Faurdal D."/>
            <person name="Vuksanovic O."/>
            <person name="Mourched A.-S."/>
            <person name="Charusanti P."/>
            <person name="Shaw S."/>
            <person name="Blin K."/>
            <person name="Weber T."/>
        </authorList>
    </citation>
    <scope>NUCLEOTIDE SEQUENCE [LARGE SCALE GENOMIC DNA]</scope>
    <source>
        <strain evidence="3 4">NBC_01247</strain>
    </source>
</reference>
<feature type="transmembrane region" description="Helical" evidence="1">
    <location>
        <begin position="156"/>
        <end position="176"/>
    </location>
</feature>
<keyword evidence="1" id="KW-1133">Transmembrane helix</keyword>
<feature type="domain" description="Acyltransferase 3" evidence="2">
    <location>
        <begin position="25"/>
        <end position="350"/>
    </location>
</feature>
<feature type="transmembrane region" description="Helical" evidence="1">
    <location>
        <begin position="111"/>
        <end position="129"/>
    </location>
</feature>
<proteinExistence type="predicted"/>
<sequence>MTASTRSGQAALGPRGARGRRIALLDGLRLVAALMVVFHHYVGYGGGNTASDSAWGRPANTVFHGGAAVGIYLWTGICLFFLISGFVICMSSWGRGLADFAKSRFIRLYPAYWFAVFATTAVLMCWPLVRRPLGVFDVLANLTMLQTAFHVDGVDAAYWTLWTEMQFYLLFAIVVWKGVTYRRVVIFCSLWTVASLLTDYIQVTPLDEIVVSSTSSFFIAGLAFYLMHRFRPNLLLWGIVGISWILSTRYALNHQRDVSAVLGLDVPLWPAVLLVTLAYLVLAAVALGWGGTGRIRWRWLTVAGALTYPLYLLHEAIGWTAIRLLRPHLSPWPSVALVTASMLVAAWLVHRFVERPLAPRLKDGMTRAIRDFRATPAAAAPVGTTLPAQGDPAQESVAAG</sequence>
<keyword evidence="1" id="KW-0812">Transmembrane</keyword>
<dbReference type="GO" id="GO:0016746">
    <property type="term" value="F:acyltransferase activity"/>
    <property type="evidence" value="ECO:0007669"/>
    <property type="project" value="UniProtKB-KW"/>
</dbReference>
<dbReference type="InterPro" id="IPR002656">
    <property type="entry name" value="Acyl_transf_3_dom"/>
</dbReference>
<accession>A0ABZ1WBY0</accession>
<feature type="transmembrane region" description="Helical" evidence="1">
    <location>
        <begin position="183"/>
        <end position="203"/>
    </location>
</feature>
<feature type="transmembrane region" description="Helical" evidence="1">
    <location>
        <begin position="62"/>
        <end position="90"/>
    </location>
</feature>
<feature type="transmembrane region" description="Helical" evidence="1">
    <location>
        <begin position="334"/>
        <end position="353"/>
    </location>
</feature>
<dbReference type="Pfam" id="PF01757">
    <property type="entry name" value="Acyl_transf_3"/>
    <property type="match status" value="1"/>
</dbReference>
<keyword evidence="1" id="KW-0472">Membrane</keyword>
<organism evidence="3 4">
    <name type="scientific">Kitasatospora herbaricolor</name>
    <dbReference type="NCBI Taxonomy" id="68217"/>
    <lineage>
        <taxon>Bacteria</taxon>
        <taxon>Bacillati</taxon>
        <taxon>Actinomycetota</taxon>
        <taxon>Actinomycetes</taxon>
        <taxon>Kitasatosporales</taxon>
        <taxon>Streptomycetaceae</taxon>
        <taxon>Kitasatospora</taxon>
    </lineage>
</organism>
<gene>
    <name evidence="3" type="ORF">OG469_24155</name>
</gene>
<keyword evidence="3" id="KW-0012">Acyltransferase</keyword>
<evidence type="ECO:0000313" key="4">
    <source>
        <dbReference type="Proteomes" id="UP001432014"/>
    </source>
</evidence>
<feature type="transmembrane region" description="Helical" evidence="1">
    <location>
        <begin position="209"/>
        <end position="227"/>
    </location>
</feature>
<feature type="transmembrane region" description="Helical" evidence="1">
    <location>
        <begin position="21"/>
        <end position="42"/>
    </location>
</feature>
<dbReference type="PANTHER" id="PTHR23028">
    <property type="entry name" value="ACETYLTRANSFERASE"/>
    <property type="match status" value="1"/>
</dbReference>
<feature type="transmembrane region" description="Helical" evidence="1">
    <location>
        <begin position="268"/>
        <end position="287"/>
    </location>
</feature>
<dbReference type="PANTHER" id="PTHR23028:SF53">
    <property type="entry name" value="ACYL_TRANSF_3 DOMAIN-CONTAINING PROTEIN"/>
    <property type="match status" value="1"/>
</dbReference>
<dbReference type="Proteomes" id="UP001432014">
    <property type="component" value="Chromosome"/>
</dbReference>
<dbReference type="EMBL" id="CP108482">
    <property type="protein sequence ID" value="WUS58333.1"/>
    <property type="molecule type" value="Genomic_DNA"/>
</dbReference>
<evidence type="ECO:0000313" key="3">
    <source>
        <dbReference type="EMBL" id="WUS58333.1"/>
    </source>
</evidence>
<keyword evidence="4" id="KW-1185">Reference proteome</keyword>
<name>A0ABZ1WBY0_9ACTN</name>
<dbReference type="RefSeq" id="WP_329495541.1">
    <property type="nucleotide sequence ID" value="NZ_CP108460.1"/>
</dbReference>
<feature type="transmembrane region" description="Helical" evidence="1">
    <location>
        <begin position="299"/>
        <end position="322"/>
    </location>
</feature>
<keyword evidence="3" id="KW-0808">Transferase</keyword>
<protein>
    <submittedName>
        <fullName evidence="3">Acyltransferase</fullName>
    </submittedName>
</protein>
<evidence type="ECO:0000259" key="2">
    <source>
        <dbReference type="Pfam" id="PF01757"/>
    </source>
</evidence>